<accession>W6RGA8</accession>
<sequence>MTVRIARIYLRVSSQEQDLQRQESIIDDARTAGYYIAGVYREKASGARADRPELLRLIADLQPGEVVIAEKIDRISRLPLPEAEKLVATIRGKGARLAVPGIVDLSEIAADAEGVTKIVLESVQEMLLKLALQIARDDFEDRRERQRQGVDQAKANGKYAGRQADAATHERIIALRTGGNSIARTAKLAGCSESQVKRVWAEHRRSVTINGIGSERAKEEA</sequence>
<dbReference type="EMBL" id="HG916853">
    <property type="protein sequence ID" value="CDM59879.1"/>
    <property type="molecule type" value="Genomic_DNA"/>
</dbReference>
<evidence type="ECO:0000313" key="9">
    <source>
        <dbReference type="EMBL" id="CDM59879.1"/>
    </source>
</evidence>
<proteinExistence type="inferred from homology"/>
<dbReference type="PROSITE" id="PS00398">
    <property type="entry name" value="RECOMBINASES_2"/>
    <property type="match status" value="1"/>
</dbReference>
<dbReference type="InterPro" id="IPR006119">
    <property type="entry name" value="Resolv_N"/>
</dbReference>
<evidence type="ECO:0000256" key="2">
    <source>
        <dbReference type="ARBA" id="ARBA00022908"/>
    </source>
</evidence>
<keyword evidence="9" id="KW-0614">Plasmid</keyword>
<geneLocation type="plasmid" evidence="9 10">
    <name>pLPU83a</name>
</geneLocation>
<dbReference type="GO" id="GO:0015074">
    <property type="term" value="P:DNA integration"/>
    <property type="evidence" value="ECO:0007669"/>
    <property type="project" value="UniProtKB-KW"/>
</dbReference>
<name>W6RGA8_9HYPH</name>
<dbReference type="SMART" id="SM00857">
    <property type="entry name" value="Resolvase"/>
    <property type="match status" value="1"/>
</dbReference>
<dbReference type="eggNOG" id="COG1961">
    <property type="taxonomic scope" value="Bacteria"/>
</dbReference>
<evidence type="ECO:0000259" key="8">
    <source>
        <dbReference type="PROSITE" id="PS51736"/>
    </source>
</evidence>
<dbReference type="PROSITE" id="PS51736">
    <property type="entry name" value="RECOMBINASES_3"/>
    <property type="match status" value="1"/>
</dbReference>
<organism evidence="9 10">
    <name type="scientific">Rhizobium favelukesii</name>
    <dbReference type="NCBI Taxonomy" id="348824"/>
    <lineage>
        <taxon>Bacteria</taxon>
        <taxon>Pseudomonadati</taxon>
        <taxon>Pseudomonadota</taxon>
        <taxon>Alphaproteobacteria</taxon>
        <taxon>Hyphomicrobiales</taxon>
        <taxon>Rhizobiaceae</taxon>
        <taxon>Rhizobium/Agrobacterium group</taxon>
        <taxon>Rhizobium</taxon>
    </lineage>
</organism>
<dbReference type="PATRIC" id="fig|348824.6.peg.4551"/>
<dbReference type="GO" id="GO:0000150">
    <property type="term" value="F:DNA strand exchange activity"/>
    <property type="evidence" value="ECO:0007669"/>
    <property type="project" value="InterPro"/>
</dbReference>
<feature type="region of interest" description="Disordered" evidence="7">
    <location>
        <begin position="143"/>
        <end position="163"/>
    </location>
</feature>
<dbReference type="PROSITE" id="PS00397">
    <property type="entry name" value="RECOMBINASES_1"/>
    <property type="match status" value="1"/>
</dbReference>
<dbReference type="PANTHER" id="PTHR30461:SF25">
    <property type="entry name" value="RESOLVASE-RELATED"/>
    <property type="match status" value="1"/>
</dbReference>
<evidence type="ECO:0000256" key="7">
    <source>
        <dbReference type="SAM" id="MobiDB-lite"/>
    </source>
</evidence>
<feature type="domain" description="Resolvase/invertase-type recombinase catalytic" evidence="8">
    <location>
        <begin position="5"/>
        <end position="149"/>
    </location>
</feature>
<gene>
    <name evidence="9" type="primary">parA</name>
    <name evidence="9" type="ORF">LPU83_pLPU83a_0038</name>
</gene>
<dbReference type="Pfam" id="PF02796">
    <property type="entry name" value="HTH_7"/>
    <property type="match status" value="1"/>
</dbReference>
<dbReference type="KEGG" id="rhl:LPU83_pLPU83a_0038"/>
<dbReference type="AlphaFoldDB" id="W6RGA8"/>
<evidence type="ECO:0000256" key="6">
    <source>
        <dbReference type="PROSITE-ProRule" id="PRU10137"/>
    </source>
</evidence>
<keyword evidence="4" id="KW-0233">DNA recombination</keyword>
<keyword evidence="10" id="KW-1185">Reference proteome</keyword>
<evidence type="ECO:0000256" key="3">
    <source>
        <dbReference type="ARBA" id="ARBA00023125"/>
    </source>
</evidence>
<dbReference type="SUPFAM" id="SSF53041">
    <property type="entry name" value="Resolvase-like"/>
    <property type="match status" value="1"/>
</dbReference>
<dbReference type="Proteomes" id="UP000019443">
    <property type="component" value="Plasmid pLPU83a"/>
</dbReference>
<keyword evidence="3" id="KW-0238">DNA-binding</keyword>
<dbReference type="InterPro" id="IPR006118">
    <property type="entry name" value="Recombinase_CS"/>
</dbReference>
<evidence type="ECO:0000256" key="4">
    <source>
        <dbReference type="ARBA" id="ARBA00023172"/>
    </source>
</evidence>
<evidence type="ECO:0000313" key="10">
    <source>
        <dbReference type="Proteomes" id="UP000019443"/>
    </source>
</evidence>
<dbReference type="RefSeq" id="WP_024319091.1">
    <property type="nucleotide sequence ID" value="NZ_ATTO01000155.1"/>
</dbReference>
<dbReference type="Pfam" id="PF00239">
    <property type="entry name" value="Resolvase"/>
    <property type="match status" value="1"/>
</dbReference>
<dbReference type="InterPro" id="IPR036162">
    <property type="entry name" value="Resolvase-like_N_sf"/>
</dbReference>
<keyword evidence="2" id="KW-0229">DNA integration</keyword>
<dbReference type="InterPro" id="IPR006120">
    <property type="entry name" value="Resolvase_HTH_dom"/>
</dbReference>
<dbReference type="GO" id="GO:0003677">
    <property type="term" value="F:DNA binding"/>
    <property type="evidence" value="ECO:0007669"/>
    <property type="project" value="UniProtKB-KW"/>
</dbReference>
<dbReference type="HOGENOM" id="CLU_010686_10_1_5"/>
<feature type="active site" description="O-(5'-phospho-DNA)-serine intermediate" evidence="5 6">
    <location>
        <position position="13"/>
    </location>
</feature>
<evidence type="ECO:0000256" key="5">
    <source>
        <dbReference type="PIRSR" id="PIRSR606118-50"/>
    </source>
</evidence>
<protein>
    <submittedName>
        <fullName evidence="9">Site-specific recombinase/resolvase</fullName>
    </submittedName>
</protein>
<dbReference type="Gene3D" id="3.40.50.1390">
    <property type="entry name" value="Resolvase, N-terminal catalytic domain"/>
    <property type="match status" value="1"/>
</dbReference>
<reference evidence="9" key="1">
    <citation type="submission" date="2013-11" db="EMBL/GenBank/DDBJ databases">
        <title>Draft genome sequence of the broad-host-range Rhizobium sp. LPU83 strain, a member of the low-genetic diversity Oregon-like Rhizobium sp. group.</title>
        <authorList>
            <person name="Wibberg D."/>
            <person name="Puehler A."/>
            <person name="Schlueter A."/>
        </authorList>
    </citation>
    <scope>NUCLEOTIDE SEQUENCE [LARGE SCALE GENOMIC DNA]</scope>
    <source>
        <strain evidence="9">LPU83</strain>
        <plasmid evidence="9">pLPU83a</plasmid>
    </source>
</reference>
<evidence type="ECO:0000256" key="1">
    <source>
        <dbReference type="ARBA" id="ARBA00009913"/>
    </source>
</evidence>
<dbReference type="InterPro" id="IPR050639">
    <property type="entry name" value="SSR_resolvase"/>
</dbReference>
<comment type="similarity">
    <text evidence="1">Belongs to the site-specific recombinase resolvase family.</text>
</comment>
<dbReference type="PANTHER" id="PTHR30461">
    <property type="entry name" value="DNA-INVERTASE FROM LAMBDOID PROPHAGE"/>
    <property type="match status" value="1"/>
</dbReference>